<evidence type="ECO:0000313" key="1">
    <source>
        <dbReference type="EMBL" id="ARB05398.1"/>
    </source>
</evidence>
<dbReference type="Proteomes" id="UP000191249">
    <property type="component" value="Chromosome"/>
</dbReference>
<sequence>MLNYTSRHPPSENGFHIPRNARLQGTTKQYAVLNDFSAAHRFKPGFLSHKCFANNRNWVMLKRIIYNFI</sequence>
<reference evidence="1 2" key="1">
    <citation type="submission" date="2017-03" db="EMBL/GenBank/DDBJ databases">
        <title>N. lactamica Y92-1009 whole genome sequence.</title>
        <authorList>
            <person name="Pandey A.K."/>
            <person name="Read R.C."/>
        </authorList>
    </citation>
    <scope>NUCLEOTIDE SEQUENCE [LARGE SCALE GENOMIC DNA]</scope>
    <source>
        <strain evidence="1 2">Y92-1009</strain>
    </source>
</reference>
<name>A0AAU8VMA2_NEILA</name>
<proteinExistence type="predicted"/>
<accession>A0AAU8VMA2</accession>
<dbReference type="AlphaFoldDB" id="A0AAU8VMA2"/>
<organism evidence="1 2">
    <name type="scientific">Neisseria lactamica</name>
    <dbReference type="NCBI Taxonomy" id="486"/>
    <lineage>
        <taxon>Bacteria</taxon>
        <taxon>Pseudomonadati</taxon>
        <taxon>Pseudomonadota</taxon>
        <taxon>Betaproteobacteria</taxon>
        <taxon>Neisseriales</taxon>
        <taxon>Neisseriaceae</taxon>
        <taxon>Neisseria</taxon>
    </lineage>
</organism>
<gene>
    <name evidence="1" type="ORF">B2G52_00165</name>
</gene>
<evidence type="ECO:0000313" key="2">
    <source>
        <dbReference type="Proteomes" id="UP000191249"/>
    </source>
</evidence>
<dbReference type="EMBL" id="CP019894">
    <property type="protein sequence ID" value="ARB05398.1"/>
    <property type="molecule type" value="Genomic_DNA"/>
</dbReference>
<protein>
    <submittedName>
        <fullName evidence="1">Uncharacterized protein</fullName>
    </submittedName>
</protein>